<keyword evidence="4" id="KW-1185">Reference proteome</keyword>
<dbReference type="eggNOG" id="ENOG502S0TI">
    <property type="taxonomic scope" value="Eukaryota"/>
</dbReference>
<feature type="compositionally biased region" description="Basic and acidic residues" evidence="1">
    <location>
        <begin position="257"/>
        <end position="274"/>
    </location>
</feature>
<dbReference type="Proteomes" id="UP000009046">
    <property type="component" value="Unassembled WGS sequence"/>
</dbReference>
<evidence type="ECO:0000313" key="4">
    <source>
        <dbReference type="Proteomes" id="UP000009046"/>
    </source>
</evidence>
<feature type="region of interest" description="Disordered" evidence="1">
    <location>
        <begin position="127"/>
        <end position="172"/>
    </location>
</feature>
<feature type="region of interest" description="Disordered" evidence="1">
    <location>
        <begin position="1"/>
        <end position="35"/>
    </location>
</feature>
<feature type="compositionally biased region" description="Low complexity" evidence="1">
    <location>
        <begin position="461"/>
        <end position="472"/>
    </location>
</feature>
<dbReference type="EMBL" id="AAZO01005955">
    <property type="status" value="NOT_ANNOTATED_CDS"/>
    <property type="molecule type" value="Genomic_DNA"/>
</dbReference>
<name>E0VX02_PEDHC</name>
<reference evidence="2" key="2">
    <citation type="submission" date="2007-04" db="EMBL/GenBank/DDBJ databases">
        <title>The genome of the human body louse.</title>
        <authorList>
            <consortium name="The Human Body Louse Genome Consortium"/>
            <person name="Kirkness E."/>
            <person name="Walenz B."/>
            <person name="Hass B."/>
            <person name="Bruggner R."/>
            <person name="Strausberg R."/>
        </authorList>
    </citation>
    <scope>NUCLEOTIDE SEQUENCE</scope>
    <source>
        <strain evidence="2">USDA</strain>
    </source>
</reference>
<protein>
    <submittedName>
        <fullName evidence="2 3">Uncharacterized protein</fullName>
    </submittedName>
</protein>
<feature type="compositionally biased region" description="Acidic residues" evidence="1">
    <location>
        <begin position="275"/>
        <end position="293"/>
    </location>
</feature>
<feature type="compositionally biased region" description="Acidic residues" evidence="1">
    <location>
        <begin position="26"/>
        <end position="35"/>
    </location>
</feature>
<feature type="region of interest" description="Disordered" evidence="1">
    <location>
        <begin position="213"/>
        <end position="235"/>
    </location>
</feature>
<dbReference type="EnsemblMetazoa" id="PHUM492370-RA">
    <property type="protein sequence ID" value="PHUM492370-PA"/>
    <property type="gene ID" value="PHUM492370"/>
</dbReference>
<feature type="compositionally biased region" description="Polar residues" evidence="1">
    <location>
        <begin position="352"/>
        <end position="369"/>
    </location>
</feature>
<feature type="compositionally biased region" description="Basic and acidic residues" evidence="1">
    <location>
        <begin position="16"/>
        <end position="25"/>
    </location>
</feature>
<reference evidence="2" key="1">
    <citation type="submission" date="2007-04" db="EMBL/GenBank/DDBJ databases">
        <title>Annotation of Pediculus humanus corporis strain USDA.</title>
        <authorList>
            <person name="Kirkness E."/>
            <person name="Hannick L."/>
            <person name="Hass B."/>
            <person name="Bruggner R."/>
            <person name="Lawson D."/>
            <person name="Bidwell S."/>
            <person name="Joardar V."/>
            <person name="Caler E."/>
            <person name="Walenz B."/>
            <person name="Inman J."/>
            <person name="Schobel S."/>
            <person name="Galinsky K."/>
            <person name="Amedeo P."/>
            <person name="Strausberg R."/>
        </authorList>
    </citation>
    <scope>NUCLEOTIDE SEQUENCE</scope>
    <source>
        <strain evidence="2">USDA</strain>
    </source>
</reference>
<evidence type="ECO:0000313" key="3">
    <source>
        <dbReference type="EnsemblMetazoa" id="PHUM492370-PA"/>
    </source>
</evidence>
<feature type="region of interest" description="Disordered" evidence="1">
    <location>
        <begin position="454"/>
        <end position="480"/>
    </location>
</feature>
<dbReference type="EMBL" id="DS235824">
    <property type="protein sequence ID" value="EEB17908.1"/>
    <property type="molecule type" value="Genomic_DNA"/>
</dbReference>
<feature type="region of interest" description="Disordered" evidence="1">
    <location>
        <begin position="350"/>
        <end position="420"/>
    </location>
</feature>
<sequence length="644" mass="72295">MEKENESNYKTINKNLETEKLTKGEEVEEEEESGEIDWLNMDDNEISTSKDVSHQFQNVSKEYQTSSNINNVEKMVSVCRECHETCLNSRHGNNIRKNIDAENCGDTWGSLMMLGICGILPTIKNSNDPFEPSGPPSISILPPTPDKKHKVDDKSCNGNNNYILDDSDGSRSHKFTTTTANATSSSNSSDPLFSSSLVTCIKKPQAQFAHLVDTEDDETLEDEPPYKTLSSPTGLRRFGTLNSLERFSSEDLDQEDFSEKDSSDLKKDKRKNEEENNDDDGGDADADGEDDDDKIVVKTHAPEVGDSIRGWTFRASSYVAAKMAFFERMSTPDNSVNIRKTTFLERYLKPSGENNLESPDMGTNTSSSGKGEDEGETSGATSGEEVWGTPTSGGDFEDEPSNEIYNMSFSDSPRGSIDINDDTEQLMDDLFISFPMIGVKSHGMRPRQRLEPLLEEDDSESSSVPCSPPKSLQAQGTNEQDNVLREPFSRQLNNSLKVLTVPSQCGEKNSLNYQSKEFNYCDEHSSDIDLYSKEETTEKKLPSLSIFRKLGLKKNRHECGRKCNRLGKKVNGNFTNRGSATYGAKPLFRYLFNKDSDDDIPTSLPKGLASYKRNERRLEKRFWKKFKKKNSNLGISVIRFMSLR</sequence>
<accession>E0VX02</accession>
<dbReference type="AlphaFoldDB" id="E0VX02"/>
<feature type="compositionally biased region" description="Polar residues" evidence="1">
    <location>
        <begin position="403"/>
        <end position="413"/>
    </location>
</feature>
<reference evidence="3" key="3">
    <citation type="submission" date="2020-05" db="UniProtKB">
        <authorList>
            <consortium name="EnsemblMetazoa"/>
        </authorList>
    </citation>
    <scope>IDENTIFICATION</scope>
    <source>
        <strain evidence="3">USDA</strain>
    </source>
</reference>
<dbReference type="InParanoid" id="E0VX02"/>
<dbReference type="RefSeq" id="XP_002430646.1">
    <property type="nucleotide sequence ID" value="XM_002430601.1"/>
</dbReference>
<dbReference type="GeneID" id="8235940"/>
<evidence type="ECO:0000256" key="1">
    <source>
        <dbReference type="SAM" id="MobiDB-lite"/>
    </source>
</evidence>
<dbReference type="STRING" id="121224.E0VX02"/>
<organism>
    <name type="scientific">Pediculus humanus subsp. corporis</name>
    <name type="common">Body louse</name>
    <dbReference type="NCBI Taxonomy" id="121224"/>
    <lineage>
        <taxon>Eukaryota</taxon>
        <taxon>Metazoa</taxon>
        <taxon>Ecdysozoa</taxon>
        <taxon>Arthropoda</taxon>
        <taxon>Hexapoda</taxon>
        <taxon>Insecta</taxon>
        <taxon>Pterygota</taxon>
        <taxon>Neoptera</taxon>
        <taxon>Paraneoptera</taxon>
        <taxon>Psocodea</taxon>
        <taxon>Troctomorpha</taxon>
        <taxon>Phthiraptera</taxon>
        <taxon>Anoplura</taxon>
        <taxon>Pediculidae</taxon>
        <taxon>Pediculus</taxon>
    </lineage>
</organism>
<gene>
    <name evidence="3" type="primary">8235940</name>
    <name evidence="2" type="ORF">Phum_PHUM492370</name>
</gene>
<dbReference type="KEGG" id="phu:Phum_PHUM492370"/>
<dbReference type="CTD" id="8235940"/>
<feature type="region of interest" description="Disordered" evidence="1">
    <location>
        <begin position="249"/>
        <end position="293"/>
    </location>
</feature>
<feature type="compositionally biased region" description="Basic and acidic residues" evidence="1">
    <location>
        <begin position="145"/>
        <end position="155"/>
    </location>
</feature>
<dbReference type="OrthoDB" id="410721at2759"/>
<dbReference type="VEuPathDB" id="VectorBase:PHUM492370"/>
<feature type="compositionally biased region" description="Acidic residues" evidence="1">
    <location>
        <begin position="214"/>
        <end position="223"/>
    </location>
</feature>
<proteinExistence type="predicted"/>
<dbReference type="HOGENOM" id="CLU_425348_0_0_1"/>
<evidence type="ECO:0000313" key="2">
    <source>
        <dbReference type="EMBL" id="EEB17908.1"/>
    </source>
</evidence>